<dbReference type="KEGG" id="vg:26799019"/>
<gene>
    <name evidence="1" type="ORF">VCM_00050</name>
</gene>
<dbReference type="RefSeq" id="YP_009222648.1">
    <property type="nucleotide sequence ID" value="NC_029065.1"/>
</dbReference>
<dbReference type="Proteomes" id="UP000204441">
    <property type="component" value="Genome"/>
</dbReference>
<accession>A0A0S4KXD3</accession>
<keyword evidence="2" id="KW-1185">Reference proteome</keyword>
<dbReference type="OrthoDB" id="14449at10239"/>
<reference evidence="2" key="1">
    <citation type="submission" date="2015-10" db="EMBL/GenBank/DDBJ databases">
        <authorList>
            <person name="Millard A."/>
        </authorList>
    </citation>
    <scope>NUCLEOTIDE SEQUENCE [LARGE SCALE GENOMIC DNA]</scope>
</reference>
<evidence type="ECO:0000313" key="2">
    <source>
        <dbReference type="Proteomes" id="UP000204441"/>
    </source>
</evidence>
<sequence>MADYALSFHDLMMVDGFPEAYETQNKKVFEAILQTNGFEVSLGYELVACNHRTINNIEYYGIRVEGFERTDKAWLATGCASMEAQIEATKDKSLRHTLRQMNYQGTLSPTDIQE</sequence>
<organism evidence="1 2">
    <name type="scientific">Pseudomonas phage VCM</name>
    <dbReference type="NCBI Taxonomy" id="1729937"/>
    <lineage>
        <taxon>Viruses</taxon>
        <taxon>Duplodnaviria</taxon>
        <taxon>Heunggongvirae</taxon>
        <taxon>Uroviricota</taxon>
        <taxon>Caudoviricetes</taxon>
        <taxon>Vandenendeviridae</taxon>
        <taxon>Gorskivirinae</taxon>
        <taxon>Kremarvirus</taxon>
        <taxon>Kremarvirus VCM</taxon>
        <taxon>Otagovirus VCM</taxon>
    </lineage>
</organism>
<protein>
    <submittedName>
        <fullName evidence="1">Uncharacterized protein</fullName>
    </submittedName>
</protein>
<dbReference type="GeneID" id="26799019"/>
<proteinExistence type="predicted"/>
<evidence type="ECO:0000313" key="1">
    <source>
        <dbReference type="EMBL" id="CUR44269.1"/>
    </source>
</evidence>
<dbReference type="EMBL" id="LN887844">
    <property type="protein sequence ID" value="CUR44269.1"/>
    <property type="molecule type" value="Genomic_DNA"/>
</dbReference>
<name>A0A0S4KXD3_9CAUD</name>